<dbReference type="Pfam" id="PF12186">
    <property type="entry name" value="AcylCoA_dehyd_C"/>
    <property type="match status" value="1"/>
</dbReference>
<feature type="domain" description="Acyl-CoA oxidase/dehydrogenase middle" evidence="7">
    <location>
        <begin position="173"/>
        <end position="269"/>
    </location>
</feature>
<dbReference type="SUPFAM" id="SSF47203">
    <property type="entry name" value="Acyl-CoA dehydrogenase C-terminal domain-like"/>
    <property type="match status" value="1"/>
</dbReference>
<dbReference type="SUPFAM" id="SSF158494">
    <property type="entry name" value="PG0775 C-terminal domain-like"/>
    <property type="match status" value="1"/>
</dbReference>
<dbReference type="Gene3D" id="1.10.540.10">
    <property type="entry name" value="Acyl-CoA dehydrogenase/oxidase, N-terminal domain"/>
    <property type="match status" value="1"/>
</dbReference>
<dbReference type="InterPro" id="IPR006089">
    <property type="entry name" value="Acyl-CoA_DH_CS"/>
</dbReference>
<feature type="domain" description="Acyl-CoA dehydrogenase/oxidase C-terminal" evidence="6">
    <location>
        <begin position="284"/>
        <end position="445"/>
    </location>
</feature>
<protein>
    <recommendedName>
        <fullName evidence="12">Acyl-CoA dehydrogenase</fullName>
    </recommendedName>
</protein>
<dbReference type="AlphaFoldDB" id="A0A1I6SEG2"/>
<dbReference type="InterPro" id="IPR006091">
    <property type="entry name" value="Acyl-CoA_Oxase/DH_mid-dom"/>
</dbReference>
<reference evidence="11" key="1">
    <citation type="submission" date="2016-10" db="EMBL/GenBank/DDBJ databases">
        <authorList>
            <person name="Varghese N."/>
            <person name="Submissions S."/>
        </authorList>
    </citation>
    <scope>NUCLEOTIDE SEQUENCE [LARGE SCALE GENOMIC DNA]</scope>
    <source>
        <strain evidence="11">DSM 24450</strain>
    </source>
</reference>
<dbReference type="InterPro" id="IPR046373">
    <property type="entry name" value="Acyl-CoA_Oxase/DH_mid-dom_sf"/>
</dbReference>
<evidence type="ECO:0000259" key="6">
    <source>
        <dbReference type="Pfam" id="PF00441"/>
    </source>
</evidence>
<dbReference type="Gene3D" id="2.40.110.10">
    <property type="entry name" value="Butyryl-CoA Dehydrogenase, subunit A, domain 2"/>
    <property type="match status" value="1"/>
</dbReference>
<name>A0A1I6SEG2_9FLAO</name>
<evidence type="ECO:0000259" key="9">
    <source>
        <dbReference type="Pfam" id="PF12186"/>
    </source>
</evidence>
<dbReference type="OrthoDB" id="9802867at2"/>
<dbReference type="InterPro" id="IPR036797">
    <property type="entry name" value="Acyl-CoA_dehydrogenase_C_sf"/>
</dbReference>
<dbReference type="GO" id="GO:0003995">
    <property type="term" value="F:acyl-CoA dehydrogenase activity"/>
    <property type="evidence" value="ECO:0007669"/>
    <property type="project" value="InterPro"/>
</dbReference>
<proteinExistence type="inferred from homology"/>
<dbReference type="Pfam" id="PF00441">
    <property type="entry name" value="Acyl-CoA_dh_1"/>
    <property type="match status" value="1"/>
</dbReference>
<keyword evidence="5" id="KW-0560">Oxidoreductase</keyword>
<evidence type="ECO:0000313" key="11">
    <source>
        <dbReference type="Proteomes" id="UP000199312"/>
    </source>
</evidence>
<dbReference type="InterPro" id="IPR036250">
    <property type="entry name" value="AcylCo_DH-like_C"/>
</dbReference>
<organism evidence="10 11">
    <name type="scientific">Lutibacter maritimus</name>
    <dbReference type="NCBI Taxonomy" id="593133"/>
    <lineage>
        <taxon>Bacteria</taxon>
        <taxon>Pseudomonadati</taxon>
        <taxon>Bacteroidota</taxon>
        <taxon>Flavobacteriia</taxon>
        <taxon>Flavobacteriales</taxon>
        <taxon>Flavobacteriaceae</taxon>
        <taxon>Lutibacter</taxon>
    </lineage>
</organism>
<evidence type="ECO:0008006" key="12">
    <source>
        <dbReference type="Google" id="ProtNLM"/>
    </source>
</evidence>
<dbReference type="SUPFAM" id="SSF56645">
    <property type="entry name" value="Acyl-CoA dehydrogenase NM domain-like"/>
    <property type="match status" value="1"/>
</dbReference>
<dbReference type="InterPro" id="IPR037069">
    <property type="entry name" value="AcylCoA_DH/ox_N_sf"/>
</dbReference>
<dbReference type="InterPro" id="IPR020964">
    <property type="entry name" value="Acyl-CoA_dehydrogenase_C"/>
</dbReference>
<feature type="domain" description="Acyl-CoA dehydrogenase/oxidase N-terminal" evidence="8">
    <location>
        <begin position="91"/>
        <end position="165"/>
    </location>
</feature>
<keyword evidence="3 5" id="KW-0285">Flavoprotein</keyword>
<feature type="domain" description="Acyl-CoA dehydrogenase C-terminal" evidence="9">
    <location>
        <begin position="454"/>
        <end position="561"/>
    </location>
</feature>
<keyword evidence="11" id="KW-1185">Reference proteome</keyword>
<gene>
    <name evidence="10" type="ORF">SAMN04488006_2989</name>
</gene>
<dbReference type="Proteomes" id="UP000199312">
    <property type="component" value="Unassembled WGS sequence"/>
</dbReference>
<dbReference type="EMBL" id="FOZP01000008">
    <property type="protein sequence ID" value="SFS75351.1"/>
    <property type="molecule type" value="Genomic_DNA"/>
</dbReference>
<dbReference type="InterPro" id="IPR009075">
    <property type="entry name" value="AcylCo_DH/oxidase_C"/>
</dbReference>
<evidence type="ECO:0000256" key="5">
    <source>
        <dbReference type="RuleBase" id="RU362125"/>
    </source>
</evidence>
<dbReference type="Pfam" id="PF02770">
    <property type="entry name" value="Acyl-CoA_dh_M"/>
    <property type="match status" value="1"/>
</dbReference>
<dbReference type="InterPro" id="IPR052166">
    <property type="entry name" value="Diverse_Acyl-CoA_DH"/>
</dbReference>
<dbReference type="InterPro" id="IPR009100">
    <property type="entry name" value="AcylCoA_DH/oxidase_NM_dom_sf"/>
</dbReference>
<dbReference type="Gene3D" id="1.20.120.470">
    <property type="entry name" value="Acyl-CoA dehydrogenase, C-terminal domain"/>
    <property type="match status" value="1"/>
</dbReference>
<dbReference type="PROSITE" id="PS00073">
    <property type="entry name" value="ACYL_COA_DH_2"/>
    <property type="match status" value="1"/>
</dbReference>
<dbReference type="GO" id="GO:0050660">
    <property type="term" value="F:flavin adenine dinucleotide binding"/>
    <property type="evidence" value="ECO:0007669"/>
    <property type="project" value="InterPro"/>
</dbReference>
<evidence type="ECO:0000256" key="3">
    <source>
        <dbReference type="ARBA" id="ARBA00022630"/>
    </source>
</evidence>
<evidence type="ECO:0000256" key="4">
    <source>
        <dbReference type="ARBA" id="ARBA00022827"/>
    </source>
</evidence>
<keyword evidence="4 5" id="KW-0274">FAD</keyword>
<dbReference type="PANTHER" id="PTHR42803:SF1">
    <property type="entry name" value="BROAD-SPECIFICITY LINEAR ACYL-COA DEHYDROGENASE FADE5"/>
    <property type="match status" value="1"/>
</dbReference>
<dbReference type="RefSeq" id="WP_090229186.1">
    <property type="nucleotide sequence ID" value="NZ_FOZP01000008.1"/>
</dbReference>
<evidence type="ECO:0000313" key="10">
    <source>
        <dbReference type="EMBL" id="SFS75351.1"/>
    </source>
</evidence>
<evidence type="ECO:0000256" key="2">
    <source>
        <dbReference type="ARBA" id="ARBA00009347"/>
    </source>
</evidence>
<dbReference type="STRING" id="593133.SAMN04488006_2989"/>
<evidence type="ECO:0000256" key="1">
    <source>
        <dbReference type="ARBA" id="ARBA00001974"/>
    </source>
</evidence>
<comment type="cofactor">
    <cofactor evidence="1 5">
        <name>FAD</name>
        <dbReference type="ChEBI" id="CHEBI:57692"/>
    </cofactor>
</comment>
<accession>A0A1I6SEG2</accession>
<dbReference type="InterPro" id="IPR013786">
    <property type="entry name" value="AcylCoA_DH/ox_N"/>
</dbReference>
<comment type="similarity">
    <text evidence="2 5">Belongs to the acyl-CoA dehydrogenase family.</text>
</comment>
<sequence>MDNFFNDTPDFKFHLEHPIVKKIVKLKERNFEESETYDYAPLNHEDAIDTYEKILEIVGEICADTISVNAEGVDIEGPHIENNEVIYAKGTTADYKALYDAGLIGMSLPRKYGGLNFPLLPYVMAAEMVARADAGFANIWGLQDCAETIYEFGSEEQREKYLPRFNRDGATAAMVLTEPDAGSDLQSVKLKATFDKEKNKWFLNGVKRFITNGDADISLVLARSEENTTDARGLSMFIYDRNDHAVEVRHLEKKLGIKGSPTCELVFKNAPAELVGKERFGLIKYVMALMNSARLGVGAQSVGIADAAYREALKYAEERAQFGKFIVKFPAVYEMLTNMKVKLDALRSLLYETTRFVDIFKVYEDVSSARSLESEERTEMKHYSKLANVFTPLIKLIASEACNRMAYDSLQIHGGTGFMQDFPIERIYRDARITSIYEGTTQLQAVAAIKGVTTEVFLEQIIQYDSEILEDSPTRTKLQKMTAKFDIIGKKVIETNNTEYLDFHARRLVEMAGNIIMGYLLLLNSQRDEKFSKSAKLYVNLVSSENNEKFDYIDNFEIENLELYKLTQVEILKAAEELEEV</sequence>
<dbReference type="PANTHER" id="PTHR42803">
    <property type="entry name" value="ACYL-COA DEHYDROGENASE"/>
    <property type="match status" value="1"/>
</dbReference>
<evidence type="ECO:0000259" key="8">
    <source>
        <dbReference type="Pfam" id="PF02771"/>
    </source>
</evidence>
<dbReference type="Pfam" id="PF02771">
    <property type="entry name" value="Acyl-CoA_dh_N"/>
    <property type="match status" value="1"/>
</dbReference>
<evidence type="ECO:0000259" key="7">
    <source>
        <dbReference type="Pfam" id="PF02770"/>
    </source>
</evidence>
<dbReference type="Gene3D" id="1.20.140.10">
    <property type="entry name" value="Butyryl-CoA Dehydrogenase, subunit A, domain 3"/>
    <property type="match status" value="1"/>
</dbReference>